<feature type="transmembrane region" description="Helical" evidence="1">
    <location>
        <begin position="131"/>
        <end position="151"/>
    </location>
</feature>
<evidence type="ECO:0008006" key="4">
    <source>
        <dbReference type="Google" id="ProtNLM"/>
    </source>
</evidence>
<evidence type="ECO:0000313" key="3">
    <source>
        <dbReference type="Proteomes" id="UP000766486"/>
    </source>
</evidence>
<dbReference type="PANTHER" id="PTHR35179">
    <property type="entry name" value="PROTEIN CBG02620"/>
    <property type="match status" value="1"/>
</dbReference>
<dbReference type="PANTHER" id="PTHR35179:SF1">
    <property type="entry name" value="INTEGRAL MEMBRANE PROTEIN"/>
    <property type="match status" value="1"/>
</dbReference>
<reference evidence="2 3" key="1">
    <citation type="submission" date="2019-06" db="EMBL/GenBank/DDBJ databases">
        <authorList>
            <person name="Broberg M."/>
        </authorList>
    </citation>
    <scope>NUCLEOTIDE SEQUENCE [LARGE SCALE GENOMIC DNA]</scope>
</reference>
<dbReference type="Proteomes" id="UP000766486">
    <property type="component" value="Unassembled WGS sequence"/>
</dbReference>
<keyword evidence="1" id="KW-0812">Transmembrane</keyword>
<organism evidence="2 3">
    <name type="scientific">Bionectria ochroleuca</name>
    <name type="common">Gliocladium roseum</name>
    <dbReference type="NCBI Taxonomy" id="29856"/>
    <lineage>
        <taxon>Eukaryota</taxon>
        <taxon>Fungi</taxon>
        <taxon>Dikarya</taxon>
        <taxon>Ascomycota</taxon>
        <taxon>Pezizomycotina</taxon>
        <taxon>Sordariomycetes</taxon>
        <taxon>Hypocreomycetidae</taxon>
        <taxon>Hypocreales</taxon>
        <taxon>Bionectriaceae</taxon>
        <taxon>Clonostachys</taxon>
    </lineage>
</organism>
<feature type="transmembrane region" description="Helical" evidence="1">
    <location>
        <begin position="21"/>
        <end position="44"/>
    </location>
</feature>
<evidence type="ECO:0000256" key="1">
    <source>
        <dbReference type="SAM" id="Phobius"/>
    </source>
</evidence>
<feature type="transmembrane region" description="Helical" evidence="1">
    <location>
        <begin position="171"/>
        <end position="189"/>
    </location>
</feature>
<keyword evidence="1" id="KW-1133">Transmembrane helix</keyword>
<dbReference type="EMBL" id="CABFNS010000070">
    <property type="protein sequence ID" value="VUC20206.1"/>
    <property type="molecule type" value="Genomic_DNA"/>
</dbReference>
<keyword evidence="1" id="KW-0472">Membrane</keyword>
<keyword evidence="3" id="KW-1185">Reference proteome</keyword>
<evidence type="ECO:0000313" key="2">
    <source>
        <dbReference type="EMBL" id="VUC20206.1"/>
    </source>
</evidence>
<feature type="transmembrane region" description="Helical" evidence="1">
    <location>
        <begin position="201"/>
        <end position="225"/>
    </location>
</feature>
<feature type="transmembrane region" description="Helical" evidence="1">
    <location>
        <begin position="98"/>
        <end position="119"/>
    </location>
</feature>
<proteinExistence type="predicted"/>
<name>A0ABY6TNN0_BIOOC</name>
<feature type="transmembrane region" description="Helical" evidence="1">
    <location>
        <begin position="56"/>
        <end position="78"/>
    </location>
</feature>
<accession>A0ABY6TNN0</accession>
<comment type="caution">
    <text evidence="2">The sequence shown here is derived from an EMBL/GenBank/DDBJ whole genome shotgun (WGS) entry which is preliminary data.</text>
</comment>
<gene>
    <name evidence="2" type="ORF">CLO192961_LOCUS15189</name>
</gene>
<sequence length="321" mass="36538">MARGTLVPPNFRVDVPSEDELVAVGVVWGLSLPLTVFGIFRCVKQTYSQYRRTKRVNLYMFLIWLELISTTLMGGTAWGYVRGVIPPRSVEFTIHSKIILWIVQINAILQIILNRISLISDNKPYVRRVKWFLFGSVLLLQVAVAVFWIPAQLQISDLYVDINHVFDRTEKVIFALIDLCLNVYFIHLVRSTLIAYGLTKYVLLYRVNIAMILVSMTMDVLIIGMMSLPSAFLYVLFHPLAYLIKLHIELSMAELIAKIVKASSRSRSCLCSCTEADNDILVAPTTGRVSEWGPFRRVRETRAVDQPAATSIVVENRNRNV</sequence>
<protein>
    <recommendedName>
        <fullName evidence="4">Integral membrane protein</fullName>
    </recommendedName>
</protein>